<evidence type="ECO:0000256" key="3">
    <source>
        <dbReference type="ARBA" id="ARBA00023098"/>
    </source>
</evidence>
<dbReference type="AlphaFoldDB" id="A0AAE0G6R4"/>
<evidence type="ECO:0000256" key="1">
    <source>
        <dbReference type="ARBA" id="ARBA00022801"/>
    </source>
</evidence>
<dbReference type="GO" id="GO:0016042">
    <property type="term" value="P:lipid catabolic process"/>
    <property type="evidence" value="ECO:0007669"/>
    <property type="project" value="UniProtKB-KW"/>
</dbReference>
<dbReference type="Proteomes" id="UP001190700">
    <property type="component" value="Unassembled WGS sequence"/>
</dbReference>
<dbReference type="CDD" id="cd09171">
    <property type="entry name" value="PLDc_vPLD6_like"/>
    <property type="match status" value="1"/>
</dbReference>
<comment type="similarity">
    <text evidence="4">Belongs to the phospholipase D family. MitoPLD/Zucchini subfamily.</text>
</comment>
<sequence length="178" mass="19723">MGVCCSQPARSGSYDFKSNYAAPIVENVLFFPDGKMPCRSIMGGNNVVCKRDVCVFTITCNEIADEISAAHKRGVRVRIITDDAQRAAQGSDVDRLKAEGIAVRDDGVISGYMHHKFAILDKTILLNGSFNWTRHAVLGNYENIVVSNSTMLCSTFQGQFEELWLKFDKALSSNLQYV</sequence>
<dbReference type="EMBL" id="LGRX02009247">
    <property type="protein sequence ID" value="KAK3271956.1"/>
    <property type="molecule type" value="Genomic_DNA"/>
</dbReference>
<dbReference type="Gene3D" id="3.30.870.10">
    <property type="entry name" value="Endonuclease Chain A"/>
    <property type="match status" value="1"/>
</dbReference>
<dbReference type="Pfam" id="PF13091">
    <property type="entry name" value="PLDc_2"/>
    <property type="match status" value="1"/>
</dbReference>
<dbReference type="PANTHER" id="PTHR43856">
    <property type="entry name" value="CARDIOLIPIN HYDROLASE"/>
    <property type="match status" value="1"/>
</dbReference>
<dbReference type="SUPFAM" id="SSF56024">
    <property type="entry name" value="Phospholipase D/nuclease"/>
    <property type="match status" value="1"/>
</dbReference>
<evidence type="ECO:0000259" key="6">
    <source>
        <dbReference type="PROSITE" id="PS50035"/>
    </source>
</evidence>
<keyword evidence="1" id="KW-0378">Hydrolase</keyword>
<dbReference type="PANTHER" id="PTHR43856:SF1">
    <property type="entry name" value="MITOCHONDRIAL CARDIOLIPIN HYDROLASE"/>
    <property type="match status" value="1"/>
</dbReference>
<gene>
    <name evidence="7" type="ORF">CYMTET_19723</name>
</gene>
<dbReference type="InterPro" id="IPR001736">
    <property type="entry name" value="PLipase_D/transphosphatidylase"/>
</dbReference>
<proteinExistence type="inferred from homology"/>
<dbReference type="InterPro" id="IPR051406">
    <property type="entry name" value="PLD_domain"/>
</dbReference>
<dbReference type="PROSITE" id="PS50035">
    <property type="entry name" value="PLD"/>
    <property type="match status" value="1"/>
</dbReference>
<evidence type="ECO:0000313" key="7">
    <source>
        <dbReference type="EMBL" id="KAK3271956.1"/>
    </source>
</evidence>
<comment type="caution">
    <text evidence="7">The sequence shown here is derived from an EMBL/GenBank/DDBJ whole genome shotgun (WGS) entry which is preliminary data.</text>
</comment>
<accession>A0AAE0G6R4</accession>
<evidence type="ECO:0000256" key="2">
    <source>
        <dbReference type="ARBA" id="ARBA00022963"/>
    </source>
</evidence>
<keyword evidence="8" id="KW-1185">Reference proteome</keyword>
<dbReference type="GO" id="GO:0016891">
    <property type="term" value="F:RNA endonuclease activity producing 5'-phosphomonoesters, hydrolytic mechanism"/>
    <property type="evidence" value="ECO:0007669"/>
    <property type="project" value="TreeGrafter"/>
</dbReference>
<keyword evidence="2" id="KW-0442">Lipid degradation</keyword>
<name>A0AAE0G6R4_9CHLO</name>
<feature type="domain" description="PLD phosphodiesterase" evidence="6">
    <location>
        <begin position="109"/>
        <end position="136"/>
    </location>
</feature>
<protein>
    <recommendedName>
        <fullName evidence="5">Mitochondrial cardiolipin hydrolase</fullName>
    </recommendedName>
</protein>
<dbReference type="GO" id="GO:0005739">
    <property type="term" value="C:mitochondrion"/>
    <property type="evidence" value="ECO:0007669"/>
    <property type="project" value="TreeGrafter"/>
</dbReference>
<evidence type="ECO:0000256" key="5">
    <source>
        <dbReference type="ARBA" id="ARBA00040549"/>
    </source>
</evidence>
<keyword evidence="3" id="KW-0443">Lipid metabolism</keyword>
<reference evidence="7 8" key="1">
    <citation type="journal article" date="2015" name="Genome Biol. Evol.">
        <title>Comparative Genomics of a Bacterivorous Green Alga Reveals Evolutionary Causalities and Consequences of Phago-Mixotrophic Mode of Nutrition.</title>
        <authorList>
            <person name="Burns J.A."/>
            <person name="Paasch A."/>
            <person name="Narechania A."/>
            <person name="Kim E."/>
        </authorList>
    </citation>
    <scope>NUCLEOTIDE SEQUENCE [LARGE SCALE GENOMIC DNA]</scope>
    <source>
        <strain evidence="7 8">PLY_AMNH</strain>
    </source>
</reference>
<dbReference type="InterPro" id="IPR025202">
    <property type="entry name" value="PLD-like_dom"/>
</dbReference>
<dbReference type="SMART" id="SM00155">
    <property type="entry name" value="PLDc"/>
    <property type="match status" value="1"/>
</dbReference>
<organism evidence="7 8">
    <name type="scientific">Cymbomonas tetramitiformis</name>
    <dbReference type="NCBI Taxonomy" id="36881"/>
    <lineage>
        <taxon>Eukaryota</taxon>
        <taxon>Viridiplantae</taxon>
        <taxon>Chlorophyta</taxon>
        <taxon>Pyramimonadophyceae</taxon>
        <taxon>Pyramimonadales</taxon>
        <taxon>Pyramimonadaceae</taxon>
        <taxon>Cymbomonas</taxon>
    </lineage>
</organism>
<evidence type="ECO:0000313" key="8">
    <source>
        <dbReference type="Proteomes" id="UP001190700"/>
    </source>
</evidence>
<evidence type="ECO:0000256" key="4">
    <source>
        <dbReference type="ARBA" id="ARBA00038012"/>
    </source>
</evidence>